<dbReference type="InterPro" id="IPR036271">
    <property type="entry name" value="Tet_transcr_reg_TetR-rel_C_sf"/>
</dbReference>
<dbReference type="InterPro" id="IPR001647">
    <property type="entry name" value="HTH_TetR"/>
</dbReference>
<gene>
    <name evidence="7" type="ORF">J057_07921</name>
</gene>
<dbReference type="InterPro" id="IPR023772">
    <property type="entry name" value="DNA-bd_HTH_TetR-type_CS"/>
</dbReference>
<dbReference type="Pfam" id="PF00440">
    <property type="entry name" value="TetR_N"/>
    <property type="match status" value="1"/>
</dbReference>
<proteinExistence type="predicted"/>
<dbReference type="PANTHER" id="PTHR30055">
    <property type="entry name" value="HTH-TYPE TRANSCRIPTIONAL REGULATOR RUTR"/>
    <property type="match status" value="1"/>
</dbReference>
<evidence type="ECO:0000313" key="8">
    <source>
        <dbReference type="Proteomes" id="UP000013165"/>
    </source>
</evidence>
<evidence type="ECO:0000259" key="6">
    <source>
        <dbReference type="PROSITE" id="PS50977"/>
    </source>
</evidence>
<feature type="domain" description="HTH tetR-type" evidence="6">
    <location>
        <begin position="10"/>
        <end position="70"/>
    </location>
</feature>
<dbReference type="PRINTS" id="PR00455">
    <property type="entry name" value="HTHTETR"/>
</dbReference>
<evidence type="ECO:0000256" key="1">
    <source>
        <dbReference type="ARBA" id="ARBA00022491"/>
    </source>
</evidence>
<evidence type="ECO:0000256" key="5">
    <source>
        <dbReference type="PROSITE-ProRule" id="PRU00335"/>
    </source>
</evidence>
<evidence type="ECO:0000256" key="2">
    <source>
        <dbReference type="ARBA" id="ARBA00023015"/>
    </source>
</evidence>
<dbReference type="PATRIC" id="fig|626887.3.peg.1579"/>
<dbReference type="SUPFAM" id="SSF46689">
    <property type="entry name" value="Homeodomain-like"/>
    <property type="match status" value="1"/>
</dbReference>
<dbReference type="AlphaFoldDB" id="N6WUP3"/>
<dbReference type="SUPFAM" id="SSF48498">
    <property type="entry name" value="Tetracyclin repressor-like, C-terminal domain"/>
    <property type="match status" value="1"/>
</dbReference>
<dbReference type="InterPro" id="IPR050109">
    <property type="entry name" value="HTH-type_TetR-like_transc_reg"/>
</dbReference>
<dbReference type="EMBL" id="APLQ01000011">
    <property type="protein sequence ID" value="ENO15261.1"/>
    <property type="molecule type" value="Genomic_DNA"/>
</dbReference>
<dbReference type="eggNOG" id="COG1309">
    <property type="taxonomic scope" value="Bacteria"/>
</dbReference>
<accession>N6WUP3</accession>
<dbReference type="HOGENOM" id="CLU_069356_12_3_6"/>
<dbReference type="RefSeq" id="WP_004579557.1">
    <property type="nucleotide sequence ID" value="NZ_AP028878.1"/>
</dbReference>
<protein>
    <submittedName>
        <fullName evidence="7">TetR family transcriptional regulator</fullName>
    </submittedName>
</protein>
<dbReference type="PANTHER" id="PTHR30055:SF240">
    <property type="entry name" value="HTH-TYPE TRANSCRIPTIONAL REGULATOR ACRR"/>
    <property type="match status" value="1"/>
</dbReference>
<dbReference type="InterPro" id="IPR009057">
    <property type="entry name" value="Homeodomain-like_sf"/>
</dbReference>
<keyword evidence="3 5" id="KW-0238">DNA-binding</keyword>
<keyword evidence="8" id="KW-1185">Reference proteome</keyword>
<dbReference type="STRING" id="626887.J057_07921"/>
<evidence type="ECO:0000256" key="4">
    <source>
        <dbReference type="ARBA" id="ARBA00023163"/>
    </source>
</evidence>
<dbReference type="InterPro" id="IPR013572">
    <property type="entry name" value="Tscrpt_reg_MAATS_C"/>
</dbReference>
<dbReference type="Pfam" id="PF08361">
    <property type="entry name" value="TetR_C_2"/>
    <property type="match status" value="1"/>
</dbReference>
<dbReference type="Gene3D" id="1.10.357.10">
    <property type="entry name" value="Tetracycline Repressor, domain 2"/>
    <property type="match status" value="1"/>
</dbReference>
<comment type="caution">
    <text evidence="7">The sequence shown here is derived from an EMBL/GenBank/DDBJ whole genome shotgun (WGS) entry which is preliminary data.</text>
</comment>
<dbReference type="GO" id="GO:0000976">
    <property type="term" value="F:transcription cis-regulatory region binding"/>
    <property type="evidence" value="ECO:0007669"/>
    <property type="project" value="TreeGrafter"/>
</dbReference>
<dbReference type="OrthoDB" id="5816932at2"/>
<evidence type="ECO:0000313" key="7">
    <source>
        <dbReference type="EMBL" id="ENO15261.1"/>
    </source>
</evidence>
<name>N6WUP3_9GAMM</name>
<sequence length="212" mass="24748">MARRTKEDAQKTREQLIEAAETVFYRKGVSKTSLNDIAAEAGVTRGAIYWHFKNKHDVFEAMIQRLKTPLEMLHEAIEHPDEPDPLGRFRELLLYLTREIARDPRRQRAYEIVFLKCELTEDNEPLGTRHRENFLHGSERMRAALEAALNRGQLPADIDIECAIVQLHVQLTGLIYLWLLLPDSFDFESEARRVIEAYFYSLQHCFGQFDSE</sequence>
<keyword evidence="2" id="KW-0805">Transcription regulation</keyword>
<evidence type="ECO:0000256" key="3">
    <source>
        <dbReference type="ARBA" id="ARBA00023125"/>
    </source>
</evidence>
<organism evidence="7 8">
    <name type="scientific">Marinobacter nanhaiticus D15-8W</name>
    <dbReference type="NCBI Taxonomy" id="626887"/>
    <lineage>
        <taxon>Bacteria</taxon>
        <taxon>Pseudomonadati</taxon>
        <taxon>Pseudomonadota</taxon>
        <taxon>Gammaproteobacteria</taxon>
        <taxon>Pseudomonadales</taxon>
        <taxon>Marinobacteraceae</taxon>
        <taxon>Marinobacter</taxon>
    </lineage>
</organism>
<dbReference type="PROSITE" id="PS01081">
    <property type="entry name" value="HTH_TETR_1"/>
    <property type="match status" value="1"/>
</dbReference>
<keyword evidence="4" id="KW-0804">Transcription</keyword>
<feature type="DNA-binding region" description="H-T-H motif" evidence="5">
    <location>
        <begin position="33"/>
        <end position="52"/>
    </location>
</feature>
<dbReference type="Proteomes" id="UP000013165">
    <property type="component" value="Unassembled WGS sequence"/>
</dbReference>
<reference evidence="7 8" key="1">
    <citation type="journal article" date="2013" name="Genome Announc.">
        <title>Genome Sequence of the Polycyclic Aromatic Hydrocarbon-Degrading Bacterium Strain Marinobacter nanhaiticus D15-8WT.</title>
        <authorList>
            <person name="Cui Z."/>
            <person name="Gao W."/>
            <person name="Li Q."/>
            <person name="Xu G."/>
            <person name="Zheng L."/>
        </authorList>
    </citation>
    <scope>NUCLEOTIDE SEQUENCE [LARGE SCALE GENOMIC DNA]</scope>
    <source>
        <strain evidence="7 8">D15-8W</strain>
    </source>
</reference>
<dbReference type="PROSITE" id="PS50977">
    <property type="entry name" value="HTH_TETR_2"/>
    <property type="match status" value="1"/>
</dbReference>
<keyword evidence="1" id="KW-0678">Repressor</keyword>
<dbReference type="GO" id="GO:0003700">
    <property type="term" value="F:DNA-binding transcription factor activity"/>
    <property type="evidence" value="ECO:0007669"/>
    <property type="project" value="TreeGrafter"/>
</dbReference>